<evidence type="ECO:0000256" key="10">
    <source>
        <dbReference type="SAM" id="MobiDB-lite"/>
    </source>
</evidence>
<dbReference type="GO" id="GO:0045597">
    <property type="term" value="P:positive regulation of cell differentiation"/>
    <property type="evidence" value="ECO:0007669"/>
    <property type="project" value="UniProtKB-ARBA"/>
</dbReference>
<dbReference type="InterPro" id="IPR049883">
    <property type="entry name" value="NOTCH1_EGF-like"/>
</dbReference>
<feature type="domain" description="EGF-like" evidence="13">
    <location>
        <begin position="607"/>
        <end position="646"/>
    </location>
</feature>
<reference evidence="14" key="1">
    <citation type="thesis" date="2021" institute="BYU ScholarsArchive" country="Provo, UT, USA">
        <title>Applications of and Algorithms for Genome Assembly and Genomic Analyses with an Emphasis on Marine Teleosts.</title>
        <authorList>
            <person name="Pickett B.D."/>
        </authorList>
    </citation>
    <scope>NUCLEOTIDE SEQUENCE</scope>
    <source>
        <strain evidence="14">HI-2016</strain>
    </source>
</reference>
<feature type="compositionally biased region" description="Low complexity" evidence="10">
    <location>
        <begin position="306"/>
        <end position="318"/>
    </location>
</feature>
<dbReference type="PROSITE" id="PS00022">
    <property type="entry name" value="EGF_1"/>
    <property type="match status" value="1"/>
</dbReference>
<dbReference type="PROSITE" id="PS01187">
    <property type="entry name" value="EGF_CA"/>
    <property type="match status" value="1"/>
</dbReference>
<evidence type="ECO:0000256" key="5">
    <source>
        <dbReference type="ARBA" id="ARBA00022737"/>
    </source>
</evidence>
<feature type="transmembrane region" description="Helical" evidence="11">
    <location>
        <begin position="828"/>
        <end position="853"/>
    </location>
</feature>
<accession>A0A8T2PEY2</accession>
<feature type="compositionally biased region" description="Low complexity" evidence="10">
    <location>
        <begin position="160"/>
        <end position="171"/>
    </location>
</feature>
<dbReference type="InterPro" id="IPR000152">
    <property type="entry name" value="EGF-type_Asp/Asn_hydroxyl_site"/>
</dbReference>
<feature type="compositionally biased region" description="Polar residues" evidence="10">
    <location>
        <begin position="172"/>
        <end position="195"/>
    </location>
</feature>
<keyword evidence="11" id="KW-0812">Transmembrane</keyword>
<feature type="compositionally biased region" description="Polar residues" evidence="10">
    <location>
        <begin position="125"/>
        <end position="138"/>
    </location>
</feature>
<feature type="compositionally biased region" description="Low complexity" evidence="10">
    <location>
        <begin position="234"/>
        <end position="279"/>
    </location>
</feature>
<dbReference type="Pfam" id="PF00008">
    <property type="entry name" value="EGF"/>
    <property type="match status" value="1"/>
</dbReference>
<dbReference type="GO" id="GO:1901222">
    <property type="term" value="P:regulation of non-canonical NF-kappaB signal transduction"/>
    <property type="evidence" value="ECO:0007669"/>
    <property type="project" value="UniProtKB-ARBA"/>
</dbReference>
<dbReference type="InterPro" id="IPR018097">
    <property type="entry name" value="EGF_Ca-bd_CS"/>
</dbReference>
<evidence type="ECO:0000256" key="7">
    <source>
        <dbReference type="ARBA" id="ARBA00023157"/>
    </source>
</evidence>
<feature type="compositionally biased region" description="Low complexity" evidence="10">
    <location>
        <begin position="196"/>
        <end position="213"/>
    </location>
</feature>
<dbReference type="Gene3D" id="2.10.25.10">
    <property type="entry name" value="Laminin"/>
    <property type="match status" value="2"/>
</dbReference>
<keyword evidence="11" id="KW-1133">Transmembrane helix</keyword>
<evidence type="ECO:0000256" key="3">
    <source>
        <dbReference type="ARBA" id="ARBA00022536"/>
    </source>
</evidence>
<comment type="caution">
    <text evidence="9">Lacks conserved residue(s) required for the propagation of feature annotation.</text>
</comment>
<protein>
    <recommendedName>
        <fullName evidence="13">EGF-like domain-containing protein</fullName>
    </recommendedName>
</protein>
<keyword evidence="15" id="KW-1185">Reference proteome</keyword>
<dbReference type="SUPFAM" id="SSF57196">
    <property type="entry name" value="EGF/Laminin"/>
    <property type="match status" value="2"/>
</dbReference>
<dbReference type="InterPro" id="IPR001881">
    <property type="entry name" value="EGF-like_Ca-bd_dom"/>
</dbReference>
<feature type="disulfide bond" evidence="9">
    <location>
        <begin position="595"/>
        <end position="604"/>
    </location>
</feature>
<dbReference type="OrthoDB" id="9946171at2759"/>
<feature type="region of interest" description="Disordered" evidence="10">
    <location>
        <begin position="512"/>
        <end position="543"/>
    </location>
</feature>
<evidence type="ECO:0000256" key="6">
    <source>
        <dbReference type="ARBA" id="ARBA00023136"/>
    </source>
</evidence>
<dbReference type="GO" id="GO:0007507">
    <property type="term" value="P:heart development"/>
    <property type="evidence" value="ECO:0007669"/>
    <property type="project" value="TreeGrafter"/>
</dbReference>
<evidence type="ECO:0000256" key="12">
    <source>
        <dbReference type="SAM" id="SignalP"/>
    </source>
</evidence>
<feature type="region of interest" description="Disordered" evidence="10">
    <location>
        <begin position="91"/>
        <end position="351"/>
    </location>
</feature>
<dbReference type="SMART" id="SM00181">
    <property type="entry name" value="EGF"/>
    <property type="match status" value="3"/>
</dbReference>
<evidence type="ECO:0000313" key="15">
    <source>
        <dbReference type="Proteomes" id="UP000824540"/>
    </source>
</evidence>
<dbReference type="PANTHER" id="PTHR24037:SF3">
    <property type="entry name" value="PROTEIN HEG HOMOLOG 1"/>
    <property type="match status" value="1"/>
</dbReference>
<dbReference type="EMBL" id="JAFBMS010000009">
    <property type="protein sequence ID" value="KAG9349751.1"/>
    <property type="molecule type" value="Genomic_DNA"/>
</dbReference>
<keyword evidence="5" id="KW-0677">Repeat</keyword>
<evidence type="ECO:0000256" key="11">
    <source>
        <dbReference type="SAM" id="Phobius"/>
    </source>
</evidence>
<feature type="region of interest" description="Disordered" evidence="10">
    <location>
        <begin position="378"/>
        <end position="403"/>
    </location>
</feature>
<sequence>METCSVIQKARLVLIALLTVSSALCAARSSTASIDTDHTATTESYFPLNDSDLEKSTVLPTEFVSTASSSTRGTFTDWGNSTSTEITDPLIGFSTEQQPPSKANSATEVNANTDASMDTEKWESPSLTDGTYTSSTISRAGERTLLSVTSNNTTPYTEHSSPYSKKPSPYSENTFTFSEKPSSYSENPPLSSMNPSSFSEQSSHYSQESNSSQAPTRDERSGSTVNVVIPDRATSTQFDQSDTTSRSSSSHSTNISETGSPSDVSQQSSTNVSDSTSNSTPPFTESGDREGTDTTHFGHTSQTGTSQSETRSSVSSGSAGPHTENNTPNTSGPAKESTVTTISASGTATESTMTFHTPVIAHTEASSTATSRVNDAITATDKSPNEPATHRQPSTSDTEQQTVDPTEALMTTQATASHNTQSAEEDGFQVTTGTATTTTTTTATTILVVTPSPYQSSTSMEPSTQPATIAPTHTTPRPQATPATSQHLPATRTGSAATSAISTDITTLHMETSTATPGSTARHTTVSYSNTAPSRTTPVHTTGNLTDRATTAFEATTTQMHIESAVVPGSPCDSNPCVNGGTCVVEDGKRHRCVCLPSWTGKDCEEDMDECVSSPCPHGSTCVNTRGSFSCVCPLGSDLEHGRICTRARTFLGTFELSNMQHNSTRFSSTDVHELHREIIQLLNASLSILKGYIRSTLNKSEGDVMHFSAVHTFSMSAQVTRADVTKNIDRFLKNCSQTVMHCREAVHLSYKAESLCAAQETKCDTERTNCTDNDGTTFCQCHAGYFKHNTEDLSCRECDDGYKLENGTCVRCTFGFGGFNCGNFYKLITVVVSSASGVLLLILIIALIVTCCKKDKNDINKIIFRSGDFQMSPYAEYPKNNRVSVEWGRETIEMQENGSTKNLLQMTDIYYSPALRNSELERSGLYPFSGMPGSRHSCIYPAQWNPSFISDDTRRRDYF</sequence>
<dbReference type="SMART" id="SM00179">
    <property type="entry name" value="EGF_CA"/>
    <property type="match status" value="2"/>
</dbReference>
<proteinExistence type="predicted"/>
<evidence type="ECO:0000256" key="2">
    <source>
        <dbReference type="ARBA" id="ARBA00022475"/>
    </source>
</evidence>
<keyword evidence="6 11" id="KW-0472">Membrane</keyword>
<evidence type="ECO:0000256" key="9">
    <source>
        <dbReference type="PROSITE-ProRule" id="PRU00076"/>
    </source>
</evidence>
<dbReference type="GO" id="GO:0060218">
    <property type="term" value="P:hematopoietic stem cell differentiation"/>
    <property type="evidence" value="ECO:0007669"/>
    <property type="project" value="UniProtKB-ARBA"/>
</dbReference>
<feature type="signal peptide" evidence="12">
    <location>
        <begin position="1"/>
        <end position="27"/>
    </location>
</feature>
<feature type="compositionally biased region" description="Polar residues" evidence="10">
    <location>
        <begin position="146"/>
        <end position="159"/>
    </location>
</feature>
<evidence type="ECO:0000313" key="14">
    <source>
        <dbReference type="EMBL" id="KAG9349751.1"/>
    </source>
</evidence>
<gene>
    <name evidence="14" type="ORF">JZ751_028199</name>
</gene>
<dbReference type="AlphaFoldDB" id="A0A8T2PEY2"/>
<dbReference type="Pfam" id="PF07645">
    <property type="entry name" value="EGF_CA"/>
    <property type="match status" value="1"/>
</dbReference>
<evidence type="ECO:0000256" key="4">
    <source>
        <dbReference type="ARBA" id="ARBA00022729"/>
    </source>
</evidence>
<keyword evidence="4 12" id="KW-0732">Signal</keyword>
<evidence type="ECO:0000259" key="13">
    <source>
        <dbReference type="PROSITE" id="PS50026"/>
    </source>
</evidence>
<dbReference type="Proteomes" id="UP000824540">
    <property type="component" value="Unassembled WGS sequence"/>
</dbReference>
<dbReference type="GO" id="GO:0005886">
    <property type="term" value="C:plasma membrane"/>
    <property type="evidence" value="ECO:0007669"/>
    <property type="project" value="UniProtKB-SubCell"/>
</dbReference>
<dbReference type="GO" id="GO:0005509">
    <property type="term" value="F:calcium ion binding"/>
    <property type="evidence" value="ECO:0007669"/>
    <property type="project" value="InterPro"/>
</dbReference>
<evidence type="ECO:0000256" key="8">
    <source>
        <dbReference type="ARBA" id="ARBA00023180"/>
    </source>
</evidence>
<feature type="compositionally biased region" description="Polar residues" evidence="10">
    <location>
        <begin position="323"/>
        <end position="351"/>
    </location>
</feature>
<dbReference type="InterPro" id="IPR000742">
    <property type="entry name" value="EGF"/>
</dbReference>
<keyword evidence="8" id="KW-0325">Glycoprotein</keyword>
<keyword evidence="3 9" id="KW-0245">EGF-like domain</keyword>
<feature type="compositionally biased region" description="Polar residues" evidence="10">
    <location>
        <begin position="453"/>
        <end position="488"/>
    </location>
</feature>
<dbReference type="FunFam" id="2.10.25.10:FF:000472">
    <property type="entry name" value="Uncharacterized protein, isoform A"/>
    <property type="match status" value="1"/>
</dbReference>
<organism evidence="14 15">
    <name type="scientific">Albula glossodonta</name>
    <name type="common">roundjaw bonefish</name>
    <dbReference type="NCBI Taxonomy" id="121402"/>
    <lineage>
        <taxon>Eukaryota</taxon>
        <taxon>Metazoa</taxon>
        <taxon>Chordata</taxon>
        <taxon>Craniata</taxon>
        <taxon>Vertebrata</taxon>
        <taxon>Euteleostomi</taxon>
        <taxon>Actinopterygii</taxon>
        <taxon>Neopterygii</taxon>
        <taxon>Teleostei</taxon>
        <taxon>Albuliformes</taxon>
        <taxon>Albulidae</taxon>
        <taxon>Albula</taxon>
    </lineage>
</organism>
<dbReference type="PANTHER" id="PTHR24037">
    <property type="entry name" value="HEART DEVELOPMENT PROTEIN WITH EGF-LIKE DOMAINS 1"/>
    <property type="match status" value="1"/>
</dbReference>
<evidence type="ECO:0000256" key="1">
    <source>
        <dbReference type="ARBA" id="ARBA00004236"/>
    </source>
</evidence>
<dbReference type="PROSITE" id="PS00010">
    <property type="entry name" value="ASX_HYDROXYL"/>
    <property type="match status" value="1"/>
</dbReference>
<feature type="region of interest" description="Disordered" evidence="10">
    <location>
        <begin position="453"/>
        <end position="499"/>
    </location>
</feature>
<name>A0A8T2PEY2_9TELE</name>
<keyword evidence="2" id="KW-1003">Cell membrane</keyword>
<comment type="subcellular location">
    <subcellularLocation>
        <location evidence="1">Cell membrane</location>
    </subcellularLocation>
</comment>
<feature type="compositionally biased region" description="Polar residues" evidence="10">
    <location>
        <begin position="391"/>
        <end position="403"/>
    </location>
</feature>
<dbReference type="CDD" id="cd00054">
    <property type="entry name" value="EGF_CA"/>
    <property type="match status" value="2"/>
</dbReference>
<dbReference type="PROSITE" id="PS50026">
    <property type="entry name" value="EGF_3"/>
    <property type="match status" value="2"/>
</dbReference>
<keyword evidence="7 9" id="KW-1015">Disulfide bond</keyword>
<feature type="compositionally biased region" description="Low complexity" evidence="10">
    <location>
        <begin position="490"/>
        <end position="499"/>
    </location>
</feature>
<feature type="domain" description="EGF-like" evidence="13">
    <location>
        <begin position="568"/>
        <end position="605"/>
    </location>
</feature>
<feature type="chain" id="PRO_5035865577" description="EGF-like domain-containing protein" evidence="12">
    <location>
        <begin position="28"/>
        <end position="960"/>
    </location>
</feature>
<feature type="compositionally biased region" description="Polar residues" evidence="10">
    <location>
        <begin position="94"/>
        <end position="116"/>
    </location>
</feature>
<comment type="caution">
    <text evidence="14">The sequence shown here is derived from an EMBL/GenBank/DDBJ whole genome shotgun (WGS) entry which is preliminary data.</text>
</comment>
<feature type="compositionally biased region" description="Polar residues" evidence="10">
    <location>
        <begin position="294"/>
        <end position="305"/>
    </location>
</feature>